<evidence type="ECO:0000256" key="1">
    <source>
        <dbReference type="SAM" id="Phobius"/>
    </source>
</evidence>
<dbReference type="InterPro" id="IPR023833">
    <property type="entry name" value="Signal_pept_SipW-depend-type"/>
</dbReference>
<accession>A0A2B7AE50</accession>
<organism evidence="3 4">
    <name type="scientific">Bacillus toyonensis</name>
    <dbReference type="NCBI Taxonomy" id="155322"/>
    <lineage>
        <taxon>Bacteria</taxon>
        <taxon>Bacillati</taxon>
        <taxon>Bacillota</taxon>
        <taxon>Bacilli</taxon>
        <taxon>Bacillales</taxon>
        <taxon>Bacillaceae</taxon>
        <taxon>Bacillus</taxon>
        <taxon>Bacillus cereus group</taxon>
    </lineage>
</organism>
<evidence type="ECO:0008006" key="5">
    <source>
        <dbReference type="Google" id="ProtNLM"/>
    </source>
</evidence>
<comment type="caution">
    <text evidence="3">The sequence shown here is derived from an EMBL/GenBank/DDBJ whole genome shotgun (WGS) entry which is preliminary data.</text>
</comment>
<evidence type="ECO:0000313" key="4">
    <source>
        <dbReference type="Proteomes" id="UP000220841"/>
    </source>
</evidence>
<dbReference type="Pfam" id="PF12389">
    <property type="entry name" value="Peptidase_M73"/>
    <property type="match status" value="1"/>
</dbReference>
<feature type="transmembrane region" description="Helical" evidence="1">
    <location>
        <begin position="7"/>
        <end position="29"/>
    </location>
</feature>
<dbReference type="Proteomes" id="UP000220841">
    <property type="component" value="Unassembled WGS sequence"/>
</dbReference>
<keyword evidence="1" id="KW-0472">Membrane</keyword>
<evidence type="ECO:0000313" key="2">
    <source>
        <dbReference type="EMBL" id="PEI87906.1"/>
    </source>
</evidence>
<reference evidence="3 4" key="2">
    <citation type="submission" date="2017-09" db="EMBL/GenBank/DDBJ databases">
        <title>Large-scale bioinformatics analysis of Bacillus genomes uncovers conserved roles of natural products in bacterial physiology.</title>
        <authorList>
            <consortium name="Agbiome Team Llc"/>
            <person name="Bleich R.M."/>
            <person name="Grubbs K.J."/>
            <person name="Santa Maria K.C."/>
            <person name="Allen S.E."/>
            <person name="Farag S."/>
            <person name="Shank E.A."/>
            <person name="Bowers A."/>
        </authorList>
    </citation>
    <scope>NUCLEOTIDE SEQUENCE [LARGE SCALE GENOMIC DNA]</scope>
    <source>
        <strain evidence="3 4">AFS021349</strain>
    </source>
</reference>
<name>A0A2B7AE50_9BACI</name>
<dbReference type="EMBL" id="NUBY01000002">
    <property type="protein sequence ID" value="PEQ09976.1"/>
    <property type="molecule type" value="Genomic_DNA"/>
</dbReference>
<gene>
    <name evidence="3" type="ORF">CN585_00770</name>
    <name evidence="2" type="ORF">CN678_07510</name>
</gene>
<keyword evidence="1" id="KW-1133">Transmembrane helix</keyword>
<protein>
    <recommendedName>
        <fullName evidence="5">SipW-cognate class signal peptide</fullName>
    </recommendedName>
</protein>
<proteinExistence type="predicted"/>
<keyword evidence="1" id="KW-0812">Transmembrane</keyword>
<evidence type="ECO:0000313" key="3">
    <source>
        <dbReference type="EMBL" id="PEQ09976.1"/>
    </source>
</evidence>
<sequence>MPVKQKLELGVGTATLSLSLTFGGLFAYFSDSETSINSFQTV</sequence>
<dbReference type="InterPro" id="IPR022121">
    <property type="entry name" value="Peptidase_M73_camelysin"/>
</dbReference>
<dbReference type="EMBL" id="NUEH01000010">
    <property type="protein sequence ID" value="PEI87906.1"/>
    <property type="molecule type" value="Genomic_DNA"/>
</dbReference>
<dbReference type="NCBIfam" id="TIGR04088">
    <property type="entry name" value="cognate_SipW"/>
    <property type="match status" value="1"/>
</dbReference>
<reference evidence="2" key="1">
    <citation type="submission" date="2017-09" db="EMBL/GenBank/DDBJ databases">
        <title>Large-scale bioinformatics analysis of Bacillus genomes uncovers conserved roles of natural products in bacterial physiology.</title>
        <authorList>
            <consortium name="Agbiome Team Llc"/>
            <person name="Bleich R.M."/>
            <person name="Kirk G.J."/>
            <person name="Santa Maria K.C."/>
            <person name="Allen S.E."/>
            <person name="Farag S."/>
            <person name="Shank E.A."/>
            <person name="Bowers A."/>
        </authorList>
    </citation>
    <scope>NUCLEOTIDE SEQUENCE</scope>
    <source>
        <strain evidence="2">AFS005430</strain>
    </source>
</reference>
<dbReference type="AlphaFoldDB" id="A0A2B7AE50"/>
<dbReference type="Proteomes" id="UP000220969">
    <property type="component" value="Unassembled WGS sequence"/>
</dbReference>